<reference evidence="1 2" key="1">
    <citation type="journal article" date="2010" name="BMC Genomics">
        <title>The complete genome of Zunongwangia profunda SM-A87 reveals its adaptation to the deep-sea environment and ecological role in sedimentary organic nitrogen degradation.</title>
        <authorList>
            <person name="Qin Q.L."/>
            <person name="Zhang X.Y."/>
            <person name="Wang X.M."/>
            <person name="Liu G.M."/>
            <person name="Chen X.L."/>
            <person name="Xie B.B."/>
            <person name="Dang H.Y."/>
            <person name="Zhou B.C."/>
            <person name="Yu J."/>
            <person name="Zhang Y.Z."/>
        </authorList>
    </citation>
    <scope>NUCLEOTIDE SEQUENCE [LARGE SCALE GENOMIC DNA]</scope>
    <source>
        <strain evidence="2">DSM 18752 / CCTCC AB 206139 / SM-A87</strain>
    </source>
</reference>
<proteinExistence type="predicted"/>
<dbReference type="KEGG" id="zpr:ZPR_3716"/>
<dbReference type="AlphaFoldDB" id="D5BLA0"/>
<sequence>MQYRLKQFKKLIRQSIDTYNNKRPHPGSSFKNT</sequence>
<keyword evidence="2" id="KW-1185">Reference proteome</keyword>
<name>D5BLA0_ZUNPS</name>
<organism evidence="1 2">
    <name type="scientific">Zunongwangia profunda (strain DSM 18752 / CCTCC AB 206139 / SM-A87)</name>
    <name type="common">Wangia profunda</name>
    <dbReference type="NCBI Taxonomy" id="655815"/>
    <lineage>
        <taxon>Bacteria</taxon>
        <taxon>Pseudomonadati</taxon>
        <taxon>Bacteroidota</taxon>
        <taxon>Flavobacteriia</taxon>
        <taxon>Flavobacteriales</taxon>
        <taxon>Flavobacteriaceae</taxon>
        <taxon>Zunongwangia</taxon>
    </lineage>
</organism>
<gene>
    <name evidence="1" type="ordered locus">ZPR_3716</name>
</gene>
<protein>
    <submittedName>
        <fullName evidence="1">Uncharacterized protein</fullName>
    </submittedName>
</protein>
<dbReference type="EMBL" id="CP001650">
    <property type="protein sequence ID" value="ADF54026.1"/>
    <property type="molecule type" value="Genomic_DNA"/>
</dbReference>
<accession>D5BLA0</accession>
<dbReference type="HOGENOM" id="CLU_3384579_0_0_10"/>
<evidence type="ECO:0000313" key="2">
    <source>
        <dbReference type="Proteomes" id="UP000001654"/>
    </source>
</evidence>
<evidence type="ECO:0000313" key="1">
    <source>
        <dbReference type="EMBL" id="ADF54026.1"/>
    </source>
</evidence>
<dbReference type="Proteomes" id="UP000001654">
    <property type="component" value="Chromosome"/>
</dbReference>